<dbReference type="EMBL" id="JACHEW010000026">
    <property type="protein sequence ID" value="MBB6018231.1"/>
    <property type="molecule type" value="Genomic_DNA"/>
</dbReference>
<keyword evidence="2" id="KW-1185">Reference proteome</keyword>
<protein>
    <recommendedName>
        <fullName evidence="3">Transposase</fullName>
    </recommendedName>
</protein>
<evidence type="ECO:0008006" key="3">
    <source>
        <dbReference type="Google" id="ProtNLM"/>
    </source>
</evidence>
<accession>A0ABR6NW03</accession>
<gene>
    <name evidence="1" type="ORF">HNQ04_003508</name>
</gene>
<dbReference type="Proteomes" id="UP000629870">
    <property type="component" value="Unassembled WGS sequence"/>
</dbReference>
<sequence>MTALNSAPGDGRFRRPSLVGEGEGGIGGFLFNGLPVRPQKMNLIRRQFLADTRNIYASAVNVGL</sequence>
<organism evidence="1 2">
    <name type="scientific">Deinococcus radiopugnans ATCC 19172</name>
    <dbReference type="NCBI Taxonomy" id="585398"/>
    <lineage>
        <taxon>Bacteria</taxon>
        <taxon>Thermotogati</taxon>
        <taxon>Deinococcota</taxon>
        <taxon>Deinococci</taxon>
        <taxon>Deinococcales</taxon>
        <taxon>Deinococcaceae</taxon>
        <taxon>Deinococcus</taxon>
    </lineage>
</organism>
<name>A0ABR6NW03_9DEIO</name>
<evidence type="ECO:0000313" key="2">
    <source>
        <dbReference type="Proteomes" id="UP000629870"/>
    </source>
</evidence>
<evidence type="ECO:0000313" key="1">
    <source>
        <dbReference type="EMBL" id="MBB6018231.1"/>
    </source>
</evidence>
<reference evidence="1 2" key="1">
    <citation type="submission" date="2020-08" db="EMBL/GenBank/DDBJ databases">
        <title>Genomic Encyclopedia of Type Strains, Phase IV (KMG-IV): sequencing the most valuable type-strain genomes for metagenomic binning, comparative biology and taxonomic classification.</title>
        <authorList>
            <person name="Goeker M."/>
        </authorList>
    </citation>
    <scope>NUCLEOTIDE SEQUENCE [LARGE SCALE GENOMIC DNA]</scope>
    <source>
        <strain evidence="1 2">DSM 12027</strain>
    </source>
</reference>
<comment type="caution">
    <text evidence="1">The sequence shown here is derived from an EMBL/GenBank/DDBJ whole genome shotgun (WGS) entry which is preliminary data.</text>
</comment>
<proteinExistence type="predicted"/>